<dbReference type="EMBL" id="RBWV01000013">
    <property type="protein sequence ID" value="RKS72439.1"/>
    <property type="molecule type" value="Genomic_DNA"/>
</dbReference>
<dbReference type="AlphaFoldDB" id="A0A420XM46"/>
<dbReference type="Proteomes" id="UP000281955">
    <property type="component" value="Unassembled WGS sequence"/>
</dbReference>
<name>A0A420XM46_9ACTN</name>
<comment type="caution">
    <text evidence="1">The sequence shown here is derived from an EMBL/GenBank/DDBJ whole genome shotgun (WGS) entry which is preliminary data.</text>
</comment>
<proteinExistence type="predicted"/>
<dbReference type="InParanoid" id="A0A420XM46"/>
<evidence type="ECO:0000313" key="2">
    <source>
        <dbReference type="Proteomes" id="UP000281955"/>
    </source>
</evidence>
<protein>
    <submittedName>
        <fullName evidence="1">Uncharacterized protein</fullName>
    </submittedName>
</protein>
<organism evidence="1 2">
    <name type="scientific">Motilibacter peucedani</name>
    <dbReference type="NCBI Taxonomy" id="598650"/>
    <lineage>
        <taxon>Bacteria</taxon>
        <taxon>Bacillati</taxon>
        <taxon>Actinomycetota</taxon>
        <taxon>Actinomycetes</taxon>
        <taxon>Motilibacterales</taxon>
        <taxon>Motilibacteraceae</taxon>
        <taxon>Motilibacter</taxon>
    </lineage>
</organism>
<dbReference type="RefSeq" id="WP_121193989.1">
    <property type="nucleotide sequence ID" value="NZ_RBWV01000013.1"/>
</dbReference>
<reference evidence="1 2" key="1">
    <citation type="submission" date="2018-10" db="EMBL/GenBank/DDBJ databases">
        <title>Genomic Encyclopedia of Archaeal and Bacterial Type Strains, Phase II (KMG-II): from individual species to whole genera.</title>
        <authorList>
            <person name="Goeker M."/>
        </authorList>
    </citation>
    <scope>NUCLEOTIDE SEQUENCE [LARGE SCALE GENOMIC DNA]</scope>
    <source>
        <strain evidence="1 2">RP-AC37</strain>
    </source>
</reference>
<evidence type="ECO:0000313" key="1">
    <source>
        <dbReference type="EMBL" id="RKS72439.1"/>
    </source>
</evidence>
<gene>
    <name evidence="1" type="ORF">CLV35_2683</name>
</gene>
<keyword evidence="2" id="KW-1185">Reference proteome</keyword>
<accession>A0A420XM46</accession>
<sequence>MAVVAGLAVVIGPAAALLLRSGDGSRTEAQPPITSRAEGCHRFVSLDLEIVSKHLGDDQAAPKLRGYEAAVRGVDEAAADDVAAVLRATTKEEVSSTERRLLLRCVQDGYLTRGDLAPLITAGQLASD</sequence>